<comment type="caution">
    <text evidence="2">The sequence shown here is derived from an EMBL/GenBank/DDBJ whole genome shotgun (WGS) entry which is preliminary data.</text>
</comment>
<reference evidence="2 3" key="1">
    <citation type="submission" date="2017-05" db="EMBL/GenBank/DDBJ databases">
        <title>Biotechnological potential of actinobacteria isolated from South African environments.</title>
        <authorList>
            <person name="Le Roes-Hill M."/>
            <person name="Prins A."/>
            <person name="Durrell K.A."/>
        </authorList>
    </citation>
    <scope>NUCLEOTIDE SEQUENCE [LARGE SCALE GENOMIC DNA]</scope>
    <source>
        <strain evidence="2">BS2</strain>
    </source>
</reference>
<organism evidence="2 3">
    <name type="scientific">Gordonia lacunae</name>
    <dbReference type="NCBI Taxonomy" id="417102"/>
    <lineage>
        <taxon>Bacteria</taxon>
        <taxon>Bacillati</taxon>
        <taxon>Actinomycetota</taxon>
        <taxon>Actinomycetes</taxon>
        <taxon>Mycobacteriales</taxon>
        <taxon>Gordoniaceae</taxon>
        <taxon>Gordonia</taxon>
    </lineage>
</organism>
<dbReference type="Proteomes" id="UP000194632">
    <property type="component" value="Unassembled WGS sequence"/>
</dbReference>
<evidence type="ECO:0000313" key="3">
    <source>
        <dbReference type="Proteomes" id="UP000194632"/>
    </source>
</evidence>
<gene>
    <name evidence="2" type="ORF">CA982_07500</name>
</gene>
<dbReference type="AlphaFoldDB" id="A0A243QD86"/>
<accession>A0A243QD86</accession>
<dbReference type="EMBL" id="NGFO01000006">
    <property type="protein sequence ID" value="OUC79711.1"/>
    <property type="molecule type" value="Genomic_DNA"/>
</dbReference>
<protein>
    <recommendedName>
        <fullName evidence="4">DUF2752 domain-containing protein</fullName>
    </recommendedName>
</protein>
<dbReference type="InterPro" id="IPR021215">
    <property type="entry name" value="DUF2752"/>
</dbReference>
<keyword evidence="1" id="KW-0812">Transmembrane</keyword>
<sequence>MTVDHRREQGLSANQVVGATTVAVAGAAALGAACVFTPGGVDAGPQLCPFAVMTGLPCPGCGLTRSWVALMHGDVGSAFTFNVFGPVFLMLTAVTVVAATLTLVRRRGAPLSGWRDLVLGPVGAVLLGVWLTYGGVRILDAAFGWGFFPVVV</sequence>
<keyword evidence="3" id="KW-1185">Reference proteome</keyword>
<evidence type="ECO:0000256" key="1">
    <source>
        <dbReference type="SAM" id="Phobius"/>
    </source>
</evidence>
<dbReference type="RefSeq" id="WP_086534686.1">
    <property type="nucleotide sequence ID" value="NZ_NGFO01000006.1"/>
</dbReference>
<dbReference type="STRING" id="417102.CA982_07500"/>
<keyword evidence="1" id="KW-1133">Transmembrane helix</keyword>
<dbReference type="PROSITE" id="PS51257">
    <property type="entry name" value="PROKAR_LIPOPROTEIN"/>
    <property type="match status" value="1"/>
</dbReference>
<name>A0A243QD86_9ACTN</name>
<keyword evidence="1" id="KW-0472">Membrane</keyword>
<evidence type="ECO:0008006" key="4">
    <source>
        <dbReference type="Google" id="ProtNLM"/>
    </source>
</evidence>
<dbReference type="OrthoDB" id="5966662at2"/>
<proteinExistence type="predicted"/>
<evidence type="ECO:0000313" key="2">
    <source>
        <dbReference type="EMBL" id="OUC79711.1"/>
    </source>
</evidence>
<feature type="transmembrane region" description="Helical" evidence="1">
    <location>
        <begin position="116"/>
        <end position="136"/>
    </location>
</feature>
<feature type="transmembrane region" description="Helical" evidence="1">
    <location>
        <begin position="83"/>
        <end position="104"/>
    </location>
</feature>
<dbReference type="Pfam" id="PF10825">
    <property type="entry name" value="DUF2752"/>
    <property type="match status" value="1"/>
</dbReference>